<comment type="caution">
    <text evidence="1">The sequence shown here is derived from an EMBL/GenBank/DDBJ whole genome shotgun (WGS) entry which is preliminary data.</text>
</comment>
<sequence length="126" mass="14089">MSVTQVLEADGRILRVTFADPWVVDEMLAAFEETERYLNAATKPIHLLVDMTRAVRTTHGALRAREAPVLRHPMGGEIAVFGINLAGRIIAETVLRLARFQRAHFFETEAEACAYLNKLIAEEAQV</sequence>
<evidence type="ECO:0000313" key="2">
    <source>
        <dbReference type="Proteomes" id="UP000228947"/>
    </source>
</evidence>
<evidence type="ECO:0000313" key="1">
    <source>
        <dbReference type="EMBL" id="PJF41265.1"/>
    </source>
</evidence>
<name>A0A2M8PUM9_9CHLR</name>
<dbReference type="Proteomes" id="UP000228947">
    <property type="component" value="Unassembled WGS sequence"/>
</dbReference>
<reference evidence="1 2" key="1">
    <citation type="submission" date="2017-11" db="EMBL/GenBank/DDBJ databases">
        <title>Evolution of Phototrophy in the Chloroflexi Phylum Driven by Horizontal Gene Transfer.</title>
        <authorList>
            <person name="Ward L.M."/>
            <person name="Hemp J."/>
            <person name="Shih P.M."/>
            <person name="Mcglynn S.E."/>
            <person name="Fischer W."/>
        </authorList>
    </citation>
    <scope>NUCLEOTIDE SEQUENCE [LARGE SCALE GENOMIC DNA]</scope>
    <source>
        <strain evidence="1">CP1_1M</strain>
    </source>
</reference>
<gene>
    <name evidence="1" type="ORF">CUN50_06195</name>
</gene>
<dbReference type="EMBL" id="PGTL01000104">
    <property type="protein sequence ID" value="PJF41265.1"/>
    <property type="molecule type" value="Genomic_DNA"/>
</dbReference>
<organism evidence="1 2">
    <name type="scientific">Candidatus Thermofonsia Clade 1 bacterium</name>
    <dbReference type="NCBI Taxonomy" id="2364210"/>
    <lineage>
        <taxon>Bacteria</taxon>
        <taxon>Bacillati</taxon>
        <taxon>Chloroflexota</taxon>
        <taxon>Candidatus Thermofontia</taxon>
        <taxon>Candidatus Thermofonsia Clade 1</taxon>
    </lineage>
</organism>
<evidence type="ECO:0008006" key="3">
    <source>
        <dbReference type="Google" id="ProtNLM"/>
    </source>
</evidence>
<accession>A0A2M8PUM9</accession>
<proteinExistence type="predicted"/>
<dbReference type="AlphaFoldDB" id="A0A2M8PUM9"/>
<protein>
    <recommendedName>
        <fullName evidence="3">STAS/SEC14 domain-containing protein</fullName>
    </recommendedName>
</protein>